<proteinExistence type="predicted"/>
<gene>
    <name evidence="3" type="ORF">LCGC14_0763130</name>
</gene>
<feature type="transmembrane region" description="Helical" evidence="2">
    <location>
        <begin position="370"/>
        <end position="390"/>
    </location>
</feature>
<dbReference type="EMBL" id="LAZR01001892">
    <property type="protein sequence ID" value="KKN37470.1"/>
    <property type="molecule type" value="Genomic_DNA"/>
</dbReference>
<dbReference type="AlphaFoldDB" id="A0A0F9Q0P3"/>
<keyword evidence="2" id="KW-0812">Transmembrane</keyword>
<evidence type="ECO:0000256" key="1">
    <source>
        <dbReference type="SAM" id="MobiDB-lite"/>
    </source>
</evidence>
<keyword evidence="2" id="KW-0472">Membrane</keyword>
<accession>A0A0F9Q0P3</accession>
<feature type="transmembrane region" description="Helical" evidence="2">
    <location>
        <begin position="341"/>
        <end position="364"/>
    </location>
</feature>
<evidence type="ECO:0000256" key="2">
    <source>
        <dbReference type="SAM" id="Phobius"/>
    </source>
</evidence>
<evidence type="ECO:0000313" key="3">
    <source>
        <dbReference type="EMBL" id="KKN37470.1"/>
    </source>
</evidence>
<comment type="caution">
    <text evidence="3">The sequence shown here is derived from an EMBL/GenBank/DDBJ whole genome shotgun (WGS) entry which is preliminary data.</text>
</comment>
<name>A0A0F9Q0P3_9ZZZZ</name>
<keyword evidence="2" id="KW-1133">Transmembrane helix</keyword>
<reference evidence="3" key="1">
    <citation type="journal article" date="2015" name="Nature">
        <title>Complex archaea that bridge the gap between prokaryotes and eukaryotes.</title>
        <authorList>
            <person name="Spang A."/>
            <person name="Saw J.H."/>
            <person name="Jorgensen S.L."/>
            <person name="Zaremba-Niedzwiedzka K."/>
            <person name="Martijn J."/>
            <person name="Lind A.E."/>
            <person name="van Eijk R."/>
            <person name="Schleper C."/>
            <person name="Guy L."/>
            <person name="Ettema T.J."/>
        </authorList>
    </citation>
    <scope>NUCLEOTIDE SEQUENCE</scope>
</reference>
<protein>
    <submittedName>
        <fullName evidence="3">Uncharacterized protein</fullName>
    </submittedName>
</protein>
<feature type="transmembrane region" description="Helical" evidence="2">
    <location>
        <begin position="426"/>
        <end position="447"/>
    </location>
</feature>
<feature type="transmembrane region" description="Helical" evidence="2">
    <location>
        <begin position="402"/>
        <end position="420"/>
    </location>
</feature>
<feature type="region of interest" description="Disordered" evidence="1">
    <location>
        <begin position="306"/>
        <end position="329"/>
    </location>
</feature>
<feature type="compositionally biased region" description="Acidic residues" evidence="1">
    <location>
        <begin position="309"/>
        <end position="320"/>
    </location>
</feature>
<sequence length="460" mass="48149">MCEFFDIQASGDALNAQGIPGSITASGRVTLDCGSVIVQVFDNSNNLVFETTVQPGANISDFNGTPTRLVIASFDNGHDIQCGDRVTVTLTCATDPNCTLTTTVALVCKDDPVQPCPDANAIGIILTSNGVVVSPGVPCFSSGAYSAEATGVPAGSQIFWTLDLGGTASSLPATNPTTFSLPAGTAPASLSVVVITSNCPPIARSIGLPDREEGNCSTQAVFEVRKDGQLVTATTGLASGTYQVTVTSPVASGNIYNFQDANGSFQVGSGVTANYTLMGNGASLTILVTVDVNGCCPAVSGTVTLSSADDAEDPPVEEPPVENPPTNDDDDDWVWPSLCGWLYLLLMLAVLAFIGLWIASFTLFPASTALWVALGVALVVVVAALAIYTWVCNVSWCRRLRILGWMFGWCALGCIIAWAVSWFTLWFLLVGALIAGVIALIIGLMMARRNCDFLDLFAWP</sequence>
<organism evidence="3">
    <name type="scientific">marine sediment metagenome</name>
    <dbReference type="NCBI Taxonomy" id="412755"/>
    <lineage>
        <taxon>unclassified sequences</taxon>
        <taxon>metagenomes</taxon>
        <taxon>ecological metagenomes</taxon>
    </lineage>
</organism>